<accession>A0A914RPS8</accession>
<reference evidence="2" key="1">
    <citation type="submission" date="2022-11" db="UniProtKB">
        <authorList>
            <consortium name="WormBaseParasite"/>
        </authorList>
    </citation>
    <scope>IDENTIFICATION</scope>
</reference>
<dbReference type="Proteomes" id="UP000887564">
    <property type="component" value="Unplaced"/>
</dbReference>
<dbReference type="AlphaFoldDB" id="A0A914RPS8"/>
<proteinExistence type="predicted"/>
<dbReference type="WBParaSite" id="PEQ_0000683301-mRNA-1">
    <property type="protein sequence ID" value="PEQ_0000683301-mRNA-1"/>
    <property type="gene ID" value="PEQ_0000683301"/>
</dbReference>
<organism evidence="1 2">
    <name type="scientific">Parascaris equorum</name>
    <name type="common">Equine roundworm</name>
    <dbReference type="NCBI Taxonomy" id="6256"/>
    <lineage>
        <taxon>Eukaryota</taxon>
        <taxon>Metazoa</taxon>
        <taxon>Ecdysozoa</taxon>
        <taxon>Nematoda</taxon>
        <taxon>Chromadorea</taxon>
        <taxon>Rhabditida</taxon>
        <taxon>Spirurina</taxon>
        <taxon>Ascaridomorpha</taxon>
        <taxon>Ascaridoidea</taxon>
        <taxon>Ascarididae</taxon>
        <taxon>Parascaris</taxon>
    </lineage>
</organism>
<sequence length="43" mass="5182">MDSEFGKDRLQCNDGQFINEIARRKIKNSFIQFVCDWMVRNDL</sequence>
<evidence type="ECO:0000313" key="1">
    <source>
        <dbReference type="Proteomes" id="UP000887564"/>
    </source>
</evidence>
<keyword evidence="1" id="KW-1185">Reference proteome</keyword>
<protein>
    <submittedName>
        <fullName evidence="2">Uncharacterized protein</fullName>
    </submittedName>
</protein>
<name>A0A914RPS8_PAREQ</name>
<evidence type="ECO:0000313" key="2">
    <source>
        <dbReference type="WBParaSite" id="PEQ_0000683301-mRNA-1"/>
    </source>
</evidence>